<feature type="compositionally biased region" description="Basic and acidic residues" evidence="1">
    <location>
        <begin position="21"/>
        <end position="60"/>
    </location>
</feature>
<dbReference type="OrthoDB" id="9947452at2"/>
<sequence>MKKYLITIVLISVLALSACGENKDSANKDRQDDKNTHKTAKEDTETEHHDDHQKFGFKEEGDSEQSAESTQGSETQSQGGESEQQGSSAEVKDTDFEMEPGDPSYEDYKEAQKSQYALDHPTPEEKASGAGGGGAGWNYADQDESYEDYVERVRIQKAAAGEN</sequence>
<keyword evidence="2" id="KW-0732">Signal</keyword>
<proteinExistence type="predicted"/>
<comment type="caution">
    <text evidence="3">The sequence shown here is derived from an EMBL/GenBank/DDBJ whole genome shotgun (WGS) entry which is preliminary data.</text>
</comment>
<dbReference type="EMBL" id="PPPX01000016">
    <property type="protein sequence ID" value="POA08411.1"/>
    <property type="molecule type" value="Genomic_DNA"/>
</dbReference>
<organism evidence="3 4">
    <name type="scientific">Staphylococcus argensis</name>
    <dbReference type="NCBI Taxonomy" id="1607738"/>
    <lineage>
        <taxon>Bacteria</taxon>
        <taxon>Bacillati</taxon>
        <taxon>Bacillota</taxon>
        <taxon>Bacilli</taxon>
        <taxon>Bacillales</taxon>
        <taxon>Staphylococcaceae</taxon>
        <taxon>Staphylococcus</taxon>
    </lineage>
</organism>
<feature type="region of interest" description="Disordered" evidence="1">
    <location>
        <begin position="21"/>
        <end position="140"/>
    </location>
</feature>
<dbReference type="RefSeq" id="WP_103372197.1">
    <property type="nucleotide sequence ID" value="NZ_CBCRVO010000002.1"/>
</dbReference>
<gene>
    <name evidence="3" type="ORF">CD039_10030</name>
</gene>
<evidence type="ECO:0000313" key="3">
    <source>
        <dbReference type="EMBL" id="POA08411.1"/>
    </source>
</evidence>
<dbReference type="GeneID" id="98298681"/>
<keyword evidence="4" id="KW-1185">Reference proteome</keyword>
<feature type="compositionally biased region" description="Low complexity" evidence="1">
    <location>
        <begin position="64"/>
        <end position="89"/>
    </location>
</feature>
<reference evidence="3 4" key="1">
    <citation type="submission" date="2017-08" db="EMBL/GenBank/DDBJ databases">
        <title>Draft genome sequences of 64 type strains of genus Staph aureus.</title>
        <authorList>
            <person name="Cole K."/>
            <person name="Golubchik T."/>
            <person name="Russell J."/>
            <person name="Foster D."/>
            <person name="Llewelyn M."/>
            <person name="Wilson D."/>
            <person name="Crook D."/>
            <person name="Paul J."/>
        </authorList>
    </citation>
    <scope>NUCLEOTIDE SEQUENCE [LARGE SCALE GENOMIC DNA]</scope>
    <source>
        <strain evidence="3 4">DSM 29875</strain>
    </source>
</reference>
<feature type="signal peptide" evidence="2">
    <location>
        <begin position="1"/>
        <end position="20"/>
    </location>
</feature>
<dbReference type="AlphaFoldDB" id="A0A2K4FAU4"/>
<evidence type="ECO:0000313" key="4">
    <source>
        <dbReference type="Proteomes" id="UP000242712"/>
    </source>
</evidence>
<name>A0A2K4FAU4_9STAP</name>
<accession>A0A2K4FAU4</accession>
<evidence type="ECO:0000256" key="2">
    <source>
        <dbReference type="SAM" id="SignalP"/>
    </source>
</evidence>
<feature type="chain" id="PRO_5038531924" description="Lipoprotein" evidence="2">
    <location>
        <begin position="21"/>
        <end position="163"/>
    </location>
</feature>
<dbReference type="Proteomes" id="UP000242712">
    <property type="component" value="Unassembled WGS sequence"/>
</dbReference>
<evidence type="ECO:0008006" key="5">
    <source>
        <dbReference type="Google" id="ProtNLM"/>
    </source>
</evidence>
<evidence type="ECO:0000256" key="1">
    <source>
        <dbReference type="SAM" id="MobiDB-lite"/>
    </source>
</evidence>
<dbReference type="PROSITE" id="PS51257">
    <property type="entry name" value="PROKAR_LIPOPROTEIN"/>
    <property type="match status" value="1"/>
</dbReference>
<protein>
    <recommendedName>
        <fullName evidence="5">Lipoprotein</fullName>
    </recommendedName>
</protein>